<evidence type="ECO:0000259" key="2">
    <source>
        <dbReference type="Pfam" id="PF26289"/>
    </source>
</evidence>
<sequence length="567" mass="60347">MKSPNTSALATSLPSGNSMSFPPTARRLLDPTSLRDMLRSVPDASSTTASVRTASPSAASINGGAAERVTALPLQTPAQATVAPLKQAEVPVAEAVLALSPKAPRQKLLECNKTTNAASRPAYPVFTTADDAPVRLSYSASTSTTPPARQQPASQGLGVSSRSPPHESSRARLSSPTREGAALPGIQLSSEAAAPAQVSTAARSPLSPSFSAYEPIHVEATTVPRAHGRCCTPPFLRLTSLSSVRQVHLQRLHGCCASLIPRIKYHSVSPLGRHTDASASRSRYPKRLFSSFTAGRSVSPHDNGNALGSSCSGSREQATFLSSARSSCHLGAAEAPAIPPLLAVMAKPHLFVKHPVRVSSRRVSSTGGVCADGVPTYVFVTIDEECVVAVSAARFQRCVETANLLEPHNVLGGGVGVQFDHSGTASLSIAVRSFKRAQQFFGKAHCKGMRVAEVKRVSRGNEEPLLLFNAEQRERFHDLSRIICIAAQTHAFILEAASSAEAKVYVRNWRKYLHSLRGHHIKRPHIGGVENNSASHSHRLGTRARVCNGSRNTFGWTFDGCASRYSS</sequence>
<feature type="region of interest" description="Disordered" evidence="1">
    <location>
        <begin position="138"/>
        <end position="180"/>
    </location>
</feature>
<evidence type="ECO:0000256" key="1">
    <source>
        <dbReference type="SAM" id="MobiDB-lite"/>
    </source>
</evidence>
<evidence type="ECO:0000313" key="3">
    <source>
        <dbReference type="EMBL" id="KAG5492785.1"/>
    </source>
</evidence>
<dbReference type="InterPro" id="IPR058803">
    <property type="entry name" value="PH_38"/>
</dbReference>
<dbReference type="OrthoDB" id="266923at2759"/>
<feature type="region of interest" description="Disordered" evidence="1">
    <location>
        <begin position="1"/>
        <end position="62"/>
    </location>
</feature>
<dbReference type="Pfam" id="PF26289">
    <property type="entry name" value="PH_38"/>
    <property type="match status" value="1"/>
</dbReference>
<feature type="compositionally biased region" description="Low complexity" evidence="1">
    <location>
        <begin position="139"/>
        <end position="148"/>
    </location>
</feature>
<keyword evidence="4" id="KW-1185">Reference proteome</keyword>
<feature type="compositionally biased region" description="Polar residues" evidence="1">
    <location>
        <begin position="151"/>
        <end position="163"/>
    </location>
</feature>
<gene>
    <name evidence="3" type="ORF">JKF63_01365</name>
</gene>
<protein>
    <recommendedName>
        <fullName evidence="2">Kinetoplastid PH-like domain-containing protein</fullName>
    </recommendedName>
</protein>
<name>A0A836L393_9TRYP</name>
<evidence type="ECO:0000313" key="4">
    <source>
        <dbReference type="Proteomes" id="UP000674318"/>
    </source>
</evidence>
<proteinExistence type="predicted"/>
<dbReference type="KEGG" id="phet:94287489"/>
<reference evidence="3 4" key="1">
    <citation type="submission" date="2021-02" db="EMBL/GenBank/DDBJ databases">
        <title>Porcisia hertigi Genome sequencing and assembly.</title>
        <authorList>
            <person name="Almutairi H."/>
            <person name="Gatherer D."/>
        </authorList>
    </citation>
    <scope>NUCLEOTIDE SEQUENCE [LARGE SCALE GENOMIC DNA]</scope>
    <source>
        <strain evidence="3 4">C119</strain>
    </source>
</reference>
<accession>A0A836L393</accession>
<dbReference type="Proteomes" id="UP000674318">
    <property type="component" value="Chromosome 35"/>
</dbReference>
<comment type="caution">
    <text evidence="3">The sequence shown here is derived from an EMBL/GenBank/DDBJ whole genome shotgun (WGS) entry which is preliminary data.</text>
</comment>
<feature type="domain" description="Kinetoplastid PH-like" evidence="2">
    <location>
        <begin position="344"/>
        <end position="513"/>
    </location>
</feature>
<dbReference type="AlphaFoldDB" id="A0A836L393"/>
<dbReference type="GeneID" id="94287489"/>
<dbReference type="EMBL" id="JAFJZO010000035">
    <property type="protein sequence ID" value="KAG5492785.1"/>
    <property type="molecule type" value="Genomic_DNA"/>
</dbReference>
<feature type="compositionally biased region" description="Polar residues" evidence="1">
    <location>
        <begin position="1"/>
        <end position="21"/>
    </location>
</feature>
<dbReference type="RefSeq" id="XP_067753569.1">
    <property type="nucleotide sequence ID" value="XM_067897412.1"/>
</dbReference>
<feature type="compositionally biased region" description="Low complexity" evidence="1">
    <location>
        <begin position="44"/>
        <end position="60"/>
    </location>
</feature>
<organism evidence="3 4">
    <name type="scientific">Porcisia hertigi</name>
    <dbReference type="NCBI Taxonomy" id="2761500"/>
    <lineage>
        <taxon>Eukaryota</taxon>
        <taxon>Discoba</taxon>
        <taxon>Euglenozoa</taxon>
        <taxon>Kinetoplastea</taxon>
        <taxon>Metakinetoplastina</taxon>
        <taxon>Trypanosomatida</taxon>
        <taxon>Trypanosomatidae</taxon>
        <taxon>Leishmaniinae</taxon>
        <taxon>Porcisia</taxon>
    </lineage>
</organism>